<dbReference type="Pfam" id="PF00505">
    <property type="entry name" value="HMG_box"/>
    <property type="match status" value="1"/>
</dbReference>
<gene>
    <name evidence="6" type="ORF">EK21DRAFT_108581</name>
</gene>
<feature type="region of interest" description="Disordered" evidence="4">
    <location>
        <begin position="440"/>
        <end position="467"/>
    </location>
</feature>
<keyword evidence="1 3" id="KW-0238">DNA-binding</keyword>
<evidence type="ECO:0000256" key="1">
    <source>
        <dbReference type="ARBA" id="ARBA00023125"/>
    </source>
</evidence>
<accession>A0A9P4HG13</accession>
<dbReference type="Proteomes" id="UP000799777">
    <property type="component" value="Unassembled WGS sequence"/>
</dbReference>
<feature type="domain" description="HMG box" evidence="5">
    <location>
        <begin position="124"/>
        <end position="190"/>
    </location>
</feature>
<feature type="region of interest" description="Disordered" evidence="4">
    <location>
        <begin position="384"/>
        <end position="417"/>
    </location>
</feature>
<evidence type="ECO:0000256" key="2">
    <source>
        <dbReference type="ARBA" id="ARBA00023242"/>
    </source>
</evidence>
<evidence type="ECO:0000256" key="3">
    <source>
        <dbReference type="PROSITE-ProRule" id="PRU00267"/>
    </source>
</evidence>
<dbReference type="GO" id="GO:0005634">
    <property type="term" value="C:nucleus"/>
    <property type="evidence" value="ECO:0007669"/>
    <property type="project" value="UniProtKB-UniRule"/>
</dbReference>
<evidence type="ECO:0000313" key="6">
    <source>
        <dbReference type="EMBL" id="KAF2033793.1"/>
    </source>
</evidence>
<feature type="region of interest" description="Disordered" evidence="4">
    <location>
        <begin position="80"/>
        <end position="129"/>
    </location>
</feature>
<dbReference type="Gene3D" id="1.10.30.10">
    <property type="entry name" value="High mobility group box domain"/>
    <property type="match status" value="1"/>
</dbReference>
<sequence length="500" mass="55013">MSDLRQRLARLGLSQYLQVFTAEGFDTWETVLDITESDLSQLNVKLGHRRKLQRAIAESRGKSADIPLPVALGRAISVEGSYRSGDESGPETKGKQGETAATGVAGASTKRKYRRHPKPDEHAPERPPSAYVIFSNQIRELLKGQDLSFTEIAKVVGERWQVLPAEEREACERQANGAKEKYYAELAEYKKTLQYEAYQKYLEDFKAKHTVPTKGAYHHYSPLPYSELNRSEGKRSKLESEASTSTRGSYHDHNERAANRRLSSVDRSTMGPHLPEASPPIGPARLPAAPQFPPKVTSPSTHSMSTFNSPRATDHYSPISASPRSAMLDVQSSSLPRDPSGLSDVNYPHHPQAYAFAPHQTTSTTPPSHSIVSHYQTPIELSRRPMRDSTRLPPLTHEDTTWSSESGHSGSGYNVPSTGYPGTVLPLDPLKTLRILPQPIPSTGPSPSPLNRPAAHVPFTQPPIQSNEYRTQDPLAALVRAGELAARVADDEAIDVEGSL</sequence>
<dbReference type="SMART" id="SM00398">
    <property type="entry name" value="HMG"/>
    <property type="match status" value="1"/>
</dbReference>
<keyword evidence="7" id="KW-1185">Reference proteome</keyword>
<dbReference type="GO" id="GO:0010468">
    <property type="term" value="P:regulation of gene expression"/>
    <property type="evidence" value="ECO:0007669"/>
    <property type="project" value="TreeGrafter"/>
</dbReference>
<dbReference type="CDD" id="cd09487">
    <property type="entry name" value="SAM_superfamily"/>
    <property type="match status" value="1"/>
</dbReference>
<evidence type="ECO:0000259" key="5">
    <source>
        <dbReference type="PROSITE" id="PS50118"/>
    </source>
</evidence>
<evidence type="ECO:0000256" key="4">
    <source>
        <dbReference type="SAM" id="MobiDB-lite"/>
    </source>
</evidence>
<dbReference type="SMART" id="SM00454">
    <property type="entry name" value="SAM"/>
    <property type="match status" value="1"/>
</dbReference>
<dbReference type="PANTHER" id="PTHR46040">
    <property type="entry name" value="HIGH MOBILITY GROUP PROTEIN 2"/>
    <property type="match status" value="1"/>
</dbReference>
<dbReference type="InterPro" id="IPR001660">
    <property type="entry name" value="SAM"/>
</dbReference>
<proteinExistence type="predicted"/>
<name>A0A9P4HG13_9PLEO</name>
<feature type="compositionally biased region" description="Basic and acidic residues" evidence="4">
    <location>
        <begin position="384"/>
        <end position="400"/>
    </location>
</feature>
<dbReference type="InterPro" id="IPR009071">
    <property type="entry name" value="HMG_box_dom"/>
</dbReference>
<feature type="DNA-binding region" description="HMG box" evidence="3">
    <location>
        <begin position="124"/>
        <end position="190"/>
    </location>
</feature>
<keyword evidence="2 3" id="KW-0539">Nucleus</keyword>
<feature type="compositionally biased region" description="Pro residues" evidence="4">
    <location>
        <begin position="440"/>
        <end position="450"/>
    </location>
</feature>
<dbReference type="InterPro" id="IPR036910">
    <property type="entry name" value="HMG_box_dom_sf"/>
</dbReference>
<dbReference type="Gene3D" id="1.10.150.50">
    <property type="entry name" value="Transcription Factor, Ets-1"/>
    <property type="match status" value="1"/>
</dbReference>
<dbReference type="PROSITE" id="PS50118">
    <property type="entry name" value="HMG_BOX_2"/>
    <property type="match status" value="1"/>
</dbReference>
<dbReference type="OrthoDB" id="1919336at2759"/>
<dbReference type="PANTHER" id="PTHR46040:SF3">
    <property type="entry name" value="HIGH MOBILITY GROUP PROTEIN 2"/>
    <property type="match status" value="1"/>
</dbReference>
<feature type="compositionally biased region" description="Polar residues" evidence="4">
    <location>
        <begin position="297"/>
        <end position="311"/>
    </location>
</feature>
<dbReference type="InterPro" id="IPR013761">
    <property type="entry name" value="SAM/pointed_sf"/>
</dbReference>
<dbReference type="SUPFAM" id="SSF47095">
    <property type="entry name" value="HMG-box"/>
    <property type="match status" value="1"/>
</dbReference>
<feature type="compositionally biased region" description="Basic and acidic residues" evidence="4">
    <location>
        <begin position="229"/>
        <end position="240"/>
    </location>
</feature>
<evidence type="ECO:0000313" key="7">
    <source>
        <dbReference type="Proteomes" id="UP000799777"/>
    </source>
</evidence>
<dbReference type="SUPFAM" id="SSF47769">
    <property type="entry name" value="SAM/Pointed domain"/>
    <property type="match status" value="1"/>
</dbReference>
<dbReference type="AlphaFoldDB" id="A0A9P4HG13"/>
<dbReference type="InterPro" id="IPR051965">
    <property type="entry name" value="ChromReg_NeuronalGeneExpr"/>
</dbReference>
<feature type="compositionally biased region" description="Basic and acidic residues" evidence="4">
    <location>
        <begin position="249"/>
        <end position="258"/>
    </location>
</feature>
<dbReference type="EMBL" id="ML978164">
    <property type="protein sequence ID" value="KAF2033793.1"/>
    <property type="molecule type" value="Genomic_DNA"/>
</dbReference>
<feature type="compositionally biased region" description="Polar residues" evidence="4">
    <location>
        <begin position="401"/>
        <end position="417"/>
    </location>
</feature>
<organism evidence="6 7">
    <name type="scientific">Setomelanomma holmii</name>
    <dbReference type="NCBI Taxonomy" id="210430"/>
    <lineage>
        <taxon>Eukaryota</taxon>
        <taxon>Fungi</taxon>
        <taxon>Dikarya</taxon>
        <taxon>Ascomycota</taxon>
        <taxon>Pezizomycotina</taxon>
        <taxon>Dothideomycetes</taxon>
        <taxon>Pleosporomycetidae</taxon>
        <taxon>Pleosporales</taxon>
        <taxon>Pleosporineae</taxon>
        <taxon>Phaeosphaeriaceae</taxon>
        <taxon>Setomelanomma</taxon>
    </lineage>
</organism>
<feature type="region of interest" description="Disordered" evidence="4">
    <location>
        <begin position="216"/>
        <end position="315"/>
    </location>
</feature>
<dbReference type="Pfam" id="PF00536">
    <property type="entry name" value="SAM_1"/>
    <property type="match status" value="1"/>
</dbReference>
<dbReference type="GO" id="GO:0003677">
    <property type="term" value="F:DNA binding"/>
    <property type="evidence" value="ECO:0007669"/>
    <property type="project" value="UniProtKB-UniRule"/>
</dbReference>
<feature type="compositionally biased region" description="Basic and acidic residues" evidence="4">
    <location>
        <begin position="84"/>
        <end position="96"/>
    </location>
</feature>
<protein>
    <recommendedName>
        <fullName evidence="5">HMG box domain-containing protein</fullName>
    </recommendedName>
</protein>
<comment type="caution">
    <text evidence="6">The sequence shown here is derived from an EMBL/GenBank/DDBJ whole genome shotgun (WGS) entry which is preliminary data.</text>
</comment>
<reference evidence="6" key="1">
    <citation type="journal article" date="2020" name="Stud. Mycol.">
        <title>101 Dothideomycetes genomes: a test case for predicting lifestyles and emergence of pathogens.</title>
        <authorList>
            <person name="Haridas S."/>
            <person name="Albert R."/>
            <person name="Binder M."/>
            <person name="Bloem J."/>
            <person name="Labutti K."/>
            <person name="Salamov A."/>
            <person name="Andreopoulos B."/>
            <person name="Baker S."/>
            <person name="Barry K."/>
            <person name="Bills G."/>
            <person name="Bluhm B."/>
            <person name="Cannon C."/>
            <person name="Castanera R."/>
            <person name="Culley D."/>
            <person name="Daum C."/>
            <person name="Ezra D."/>
            <person name="Gonzalez J."/>
            <person name="Henrissat B."/>
            <person name="Kuo A."/>
            <person name="Liang C."/>
            <person name="Lipzen A."/>
            <person name="Lutzoni F."/>
            <person name="Magnuson J."/>
            <person name="Mondo S."/>
            <person name="Nolan M."/>
            <person name="Ohm R."/>
            <person name="Pangilinan J."/>
            <person name="Park H.-J."/>
            <person name="Ramirez L."/>
            <person name="Alfaro M."/>
            <person name="Sun H."/>
            <person name="Tritt A."/>
            <person name="Yoshinaga Y."/>
            <person name="Zwiers L.-H."/>
            <person name="Turgeon B."/>
            <person name="Goodwin S."/>
            <person name="Spatafora J."/>
            <person name="Crous P."/>
            <person name="Grigoriev I."/>
        </authorList>
    </citation>
    <scope>NUCLEOTIDE SEQUENCE</scope>
    <source>
        <strain evidence="6">CBS 110217</strain>
    </source>
</reference>